<gene>
    <name evidence="6" type="ORF">AACH11_15635</name>
</gene>
<dbReference type="SUPFAM" id="SSF58104">
    <property type="entry name" value="Methyl-accepting chemotaxis protein (MCP) signaling domain"/>
    <property type="match status" value="1"/>
</dbReference>
<dbReference type="EMBL" id="JBBUTF010000014">
    <property type="protein sequence ID" value="MEK8027396.1"/>
    <property type="molecule type" value="Genomic_DNA"/>
</dbReference>
<dbReference type="PROSITE" id="PS50111">
    <property type="entry name" value="CHEMOTAXIS_TRANSDUC_2"/>
    <property type="match status" value="1"/>
</dbReference>
<comment type="caution">
    <text evidence="6">The sequence shown here is derived from an EMBL/GenBank/DDBJ whole genome shotgun (WGS) entry which is preliminary data.</text>
</comment>
<dbReference type="Gene3D" id="1.10.287.950">
    <property type="entry name" value="Methyl-accepting chemotaxis protein"/>
    <property type="match status" value="1"/>
</dbReference>
<evidence type="ECO:0000256" key="2">
    <source>
        <dbReference type="ARBA" id="ARBA00029447"/>
    </source>
</evidence>
<comment type="similarity">
    <text evidence="2">Belongs to the methyl-accepting chemotaxis (MCP) protein family.</text>
</comment>
<evidence type="ECO:0000313" key="6">
    <source>
        <dbReference type="EMBL" id="MEK8027396.1"/>
    </source>
</evidence>
<dbReference type="SMART" id="SM00283">
    <property type="entry name" value="MA"/>
    <property type="match status" value="1"/>
</dbReference>
<keyword evidence="4" id="KW-0472">Membrane</keyword>
<feature type="transmembrane region" description="Helical" evidence="4">
    <location>
        <begin position="20"/>
        <end position="39"/>
    </location>
</feature>
<feature type="domain" description="Methyl-accepting transducer" evidence="5">
    <location>
        <begin position="227"/>
        <end position="456"/>
    </location>
</feature>
<dbReference type="Pfam" id="PF00015">
    <property type="entry name" value="MCPsignal"/>
    <property type="match status" value="1"/>
</dbReference>
<dbReference type="PANTHER" id="PTHR43531:SF14">
    <property type="entry name" value="METHYL-ACCEPTING CHEMOTAXIS PROTEIN I-RELATED"/>
    <property type="match status" value="1"/>
</dbReference>
<dbReference type="InterPro" id="IPR051310">
    <property type="entry name" value="MCP_chemotaxis"/>
</dbReference>
<keyword evidence="7" id="KW-1185">Reference proteome</keyword>
<protein>
    <submittedName>
        <fullName evidence="6">Methyl-accepting chemotaxis protein</fullName>
    </submittedName>
</protein>
<organism evidence="6 7">
    <name type="scientific">Pseudaquabacterium rugosum</name>
    <dbReference type="NCBI Taxonomy" id="2984194"/>
    <lineage>
        <taxon>Bacteria</taxon>
        <taxon>Pseudomonadati</taxon>
        <taxon>Pseudomonadota</taxon>
        <taxon>Betaproteobacteria</taxon>
        <taxon>Burkholderiales</taxon>
        <taxon>Sphaerotilaceae</taxon>
        <taxon>Pseudaquabacterium</taxon>
    </lineage>
</organism>
<reference evidence="6 7" key="1">
    <citation type="submission" date="2024-04" db="EMBL/GenBank/DDBJ databases">
        <title>Novel species of the genus Ideonella isolated from streams.</title>
        <authorList>
            <person name="Lu H."/>
        </authorList>
    </citation>
    <scope>NUCLEOTIDE SEQUENCE [LARGE SCALE GENOMIC DNA]</scope>
    <source>
        <strain evidence="6 7">BYS139W</strain>
    </source>
</reference>
<dbReference type="PANTHER" id="PTHR43531">
    <property type="entry name" value="PROTEIN ICFG"/>
    <property type="match status" value="1"/>
</dbReference>
<dbReference type="InterPro" id="IPR004089">
    <property type="entry name" value="MCPsignal_dom"/>
</dbReference>
<evidence type="ECO:0000259" key="5">
    <source>
        <dbReference type="PROSITE" id="PS50111"/>
    </source>
</evidence>
<keyword evidence="3" id="KW-0807">Transducer</keyword>
<proteinExistence type="inferred from homology"/>
<dbReference type="CDD" id="cd11386">
    <property type="entry name" value="MCP_signal"/>
    <property type="match status" value="1"/>
</dbReference>
<keyword evidence="4" id="KW-1133">Transmembrane helix</keyword>
<name>A0ABU9BC76_9BURK</name>
<sequence length="473" mass="49114">MSSASSSSPLRDLDVQTDRMLCGAIGLYIALAIGLGLQFEQLTTALIGSLLIGGGTVAVTLLAPGTVVSRLMMACGLMGMTALHIQLGRGTTELHFGVFVTLALLLLYRDWRPIVAAAALIAVHHLAFDRLQAAGAGVYCLSTPSIGTVLLHAGYVVLQTGFECVMAVRMRAAGRTGDEMARLVAHVDRGQQVSLDVARIDVETPQACALKATLAQLNEAMQTVSHSIGNIQTASGEIASGSTDLSHRTEQTASSLQQTASSMEQLTATVRQSAEAASTANQLANSAVQAAQRGGQVVEQVVTNMQDIAASSRRINDIIGTIDGIAFQTNILALNAAVEAARAGEQGRGFAVVAGEVRSLAQRSADAAREIKSLISASVEKVESGTQLVQDAGATMGEIVQGIARVNDIIGEISAQAADQSQGIGSVNQAVTQLDGMTQQNAALVEESAAAAESLREQADQLAQVIGRFRVTA</sequence>
<dbReference type="PRINTS" id="PR00260">
    <property type="entry name" value="CHEMTRNSDUCR"/>
</dbReference>
<evidence type="ECO:0000313" key="7">
    <source>
        <dbReference type="Proteomes" id="UP001368500"/>
    </source>
</evidence>
<evidence type="ECO:0000256" key="3">
    <source>
        <dbReference type="PROSITE-ProRule" id="PRU00284"/>
    </source>
</evidence>
<keyword evidence="1" id="KW-0488">Methylation</keyword>
<dbReference type="RefSeq" id="WP_341375178.1">
    <property type="nucleotide sequence ID" value="NZ_JBBUTF010000014.1"/>
</dbReference>
<dbReference type="InterPro" id="IPR004090">
    <property type="entry name" value="Chemotax_Me-accpt_rcpt"/>
</dbReference>
<evidence type="ECO:0000256" key="4">
    <source>
        <dbReference type="SAM" id="Phobius"/>
    </source>
</evidence>
<evidence type="ECO:0000256" key="1">
    <source>
        <dbReference type="ARBA" id="ARBA00022481"/>
    </source>
</evidence>
<dbReference type="Proteomes" id="UP001368500">
    <property type="component" value="Unassembled WGS sequence"/>
</dbReference>
<feature type="transmembrane region" description="Helical" evidence="4">
    <location>
        <begin position="45"/>
        <end position="64"/>
    </location>
</feature>
<accession>A0ABU9BC76</accession>
<keyword evidence="4" id="KW-0812">Transmembrane</keyword>